<dbReference type="InterPro" id="IPR052913">
    <property type="entry name" value="Glycopeptide_resist_protein"/>
</dbReference>
<keyword evidence="2" id="KW-0812">Transmembrane</keyword>
<dbReference type="Pfam" id="PF04294">
    <property type="entry name" value="VanW"/>
    <property type="match status" value="1"/>
</dbReference>
<proteinExistence type="predicted"/>
<dbReference type="EMBL" id="AMXI01001667">
    <property type="protein sequence ID" value="EKN36656.1"/>
    <property type="molecule type" value="Genomic_DNA"/>
</dbReference>
<comment type="caution">
    <text evidence="4">The sequence shown here is derived from an EMBL/GenBank/DDBJ whole genome shotgun (WGS) entry which is preliminary data.</text>
</comment>
<dbReference type="InterPro" id="IPR022029">
    <property type="entry name" value="YoaR-like_PG-bd"/>
</dbReference>
<dbReference type="AlphaFoldDB" id="M1ZMW6"/>
<keyword evidence="1" id="KW-0732">Signal</keyword>
<dbReference type="Gene3D" id="2.20.230.10">
    <property type="entry name" value="Resuscitation-promoting factor rpfb"/>
    <property type="match status" value="1"/>
</dbReference>
<sequence length="460" mass="52230">MKNRKAKRILIFIFLLMSILFGVFYYIYKEVSGFDSVIYPGVFIEGIDLTAKTKNEAKNIIESKYSKVIVRKNITISWNDKKYNLSYAKLNPRYNIQETIDNAYGYGKNLSIFSKYKIIKSKSIQNYLLKFSYDKKAMDRFIDSIEKDINKEAENAKINVNKGSISIVQDKKGFKLEKDKLKKILYSKMDGKNLKDINEKAPVKTQEAKIKKKQLETVNSNISSYTTNYGSISSPQRANNIVISTKAINGTLLMPGESFSFNNTVGPRTEKRGYQGAPVIIGNKIESGLGGGICQVSGTLYNAMLKANINATERVRHTFPSTYVPIGMDATIDYGNIDYKFKNTLTYPIYIEGITNGANVTFNIYSNSSLKNKTYNISSEIYETITPKEQYIDDASIPLGKTEIVQEAHTGYKVKVYKSTVENDSVVKKELLYTDFYKPVDKIIKEELRNKIDLILISQI</sequence>
<dbReference type="Proteomes" id="UP000011944">
    <property type="component" value="Unassembled WGS sequence"/>
</dbReference>
<feature type="transmembrane region" description="Helical" evidence="2">
    <location>
        <begin position="9"/>
        <end position="28"/>
    </location>
</feature>
<keyword evidence="2" id="KW-0472">Membrane</keyword>
<accession>M1ZMW6</accession>
<evidence type="ECO:0000256" key="2">
    <source>
        <dbReference type="SAM" id="Phobius"/>
    </source>
</evidence>
<evidence type="ECO:0000313" key="5">
    <source>
        <dbReference type="Proteomes" id="UP000011944"/>
    </source>
</evidence>
<dbReference type="Pfam" id="PF12229">
    <property type="entry name" value="PG_binding_4"/>
    <property type="match status" value="1"/>
</dbReference>
<keyword evidence="2" id="KW-1133">Transmembrane helix</keyword>
<organism evidence="4 5">
    <name type="scientific">Clostridium botulinum CFSAN001627</name>
    <dbReference type="NCBI Taxonomy" id="1232189"/>
    <lineage>
        <taxon>Bacteria</taxon>
        <taxon>Bacillati</taxon>
        <taxon>Bacillota</taxon>
        <taxon>Clostridia</taxon>
        <taxon>Eubacteriales</taxon>
        <taxon>Clostridiaceae</taxon>
        <taxon>Clostridium</taxon>
    </lineage>
</organism>
<dbReference type="Pfam" id="PF07501">
    <property type="entry name" value="G5"/>
    <property type="match status" value="1"/>
</dbReference>
<evidence type="ECO:0000256" key="1">
    <source>
        <dbReference type="ARBA" id="ARBA00022729"/>
    </source>
</evidence>
<gene>
    <name evidence="4" type="ORF">CFSAN001627_26388</name>
</gene>
<dbReference type="PATRIC" id="fig|1232189.3.peg.4123"/>
<dbReference type="InterPro" id="IPR011098">
    <property type="entry name" value="G5_dom"/>
</dbReference>
<dbReference type="PANTHER" id="PTHR35788:SF1">
    <property type="entry name" value="EXPORTED PROTEIN"/>
    <property type="match status" value="1"/>
</dbReference>
<reference evidence="4 5" key="1">
    <citation type="submission" date="2012-10" db="EMBL/GenBank/DDBJ databases">
        <authorList>
            <person name="Strain E.A."/>
            <person name="Brown E."/>
            <person name="Allard M.W."/>
            <person name="Gonzalez-Escalona N."/>
            <person name="Timme R."/>
        </authorList>
    </citation>
    <scope>NUCLEOTIDE SEQUENCE [LARGE SCALE GENOMIC DNA]</scope>
    <source>
        <strain evidence="4 5">CFSAN001627</strain>
    </source>
</reference>
<dbReference type="SMART" id="SM01208">
    <property type="entry name" value="G5"/>
    <property type="match status" value="1"/>
</dbReference>
<name>M1ZMW6_CLOBO</name>
<evidence type="ECO:0000259" key="3">
    <source>
        <dbReference type="PROSITE" id="PS51109"/>
    </source>
</evidence>
<dbReference type="PROSITE" id="PS51109">
    <property type="entry name" value="G5"/>
    <property type="match status" value="1"/>
</dbReference>
<protein>
    <submittedName>
        <fullName evidence="4">Exported protein</fullName>
    </submittedName>
</protein>
<feature type="domain" description="G5" evidence="3">
    <location>
        <begin position="371"/>
        <end position="450"/>
    </location>
</feature>
<dbReference type="InterPro" id="IPR007391">
    <property type="entry name" value="Vancomycin_resist_VanW"/>
</dbReference>
<evidence type="ECO:0000313" key="4">
    <source>
        <dbReference type="EMBL" id="EKN36656.1"/>
    </source>
</evidence>
<reference evidence="4 5" key="2">
    <citation type="submission" date="2013-03" db="EMBL/GenBank/DDBJ databases">
        <title>Diversity in Clostridium botulinum.</title>
        <authorList>
            <person name="Timme R.E."/>
            <person name="Allard M."/>
            <person name="Luo Y."/>
            <person name="Strain E."/>
            <person name="Gonzalez-Escalona N."/>
            <person name="Brown E."/>
        </authorList>
    </citation>
    <scope>NUCLEOTIDE SEQUENCE [LARGE SCALE GENOMIC DNA]</scope>
    <source>
        <strain evidence="4 5">CFSAN001627</strain>
    </source>
</reference>
<dbReference type="PANTHER" id="PTHR35788">
    <property type="entry name" value="EXPORTED PROTEIN-RELATED"/>
    <property type="match status" value="1"/>
</dbReference>